<keyword evidence="1 5" id="KW-0547">Nucleotide-binding</keyword>
<name>A0A4R6QDL9_9FIRM</name>
<keyword evidence="8" id="KW-1185">Reference proteome</keyword>
<protein>
    <submittedName>
        <fullName evidence="7">UvrD/REP helicase N-terminal domain-containing protein</fullName>
    </submittedName>
</protein>
<dbReference type="Pfam" id="PF00580">
    <property type="entry name" value="UvrD-helicase"/>
    <property type="match status" value="1"/>
</dbReference>
<evidence type="ECO:0000313" key="7">
    <source>
        <dbReference type="EMBL" id="TDP60551.1"/>
    </source>
</evidence>
<evidence type="ECO:0000313" key="8">
    <source>
        <dbReference type="Proteomes" id="UP000295500"/>
    </source>
</evidence>
<comment type="caution">
    <text evidence="7">The sequence shown here is derived from an EMBL/GenBank/DDBJ whole genome shotgun (WGS) entry which is preliminary data.</text>
</comment>
<evidence type="ECO:0000256" key="2">
    <source>
        <dbReference type="ARBA" id="ARBA00022801"/>
    </source>
</evidence>
<keyword evidence="4 5" id="KW-0067">ATP-binding</keyword>
<dbReference type="GO" id="GO:0043138">
    <property type="term" value="F:3'-5' DNA helicase activity"/>
    <property type="evidence" value="ECO:0007669"/>
    <property type="project" value="TreeGrafter"/>
</dbReference>
<keyword evidence="3 5" id="KW-0347">Helicase</keyword>
<dbReference type="GO" id="GO:0016787">
    <property type="term" value="F:hydrolase activity"/>
    <property type="evidence" value="ECO:0007669"/>
    <property type="project" value="UniProtKB-UniRule"/>
</dbReference>
<dbReference type="GO" id="GO:0005524">
    <property type="term" value="F:ATP binding"/>
    <property type="evidence" value="ECO:0007669"/>
    <property type="project" value="UniProtKB-UniRule"/>
</dbReference>
<dbReference type="GO" id="GO:0009338">
    <property type="term" value="C:exodeoxyribonuclease V complex"/>
    <property type="evidence" value="ECO:0007669"/>
    <property type="project" value="TreeGrafter"/>
</dbReference>
<dbReference type="InterPro" id="IPR014016">
    <property type="entry name" value="UvrD-like_ATP-bd"/>
</dbReference>
<dbReference type="GO" id="GO:0000725">
    <property type="term" value="P:recombinational repair"/>
    <property type="evidence" value="ECO:0007669"/>
    <property type="project" value="TreeGrafter"/>
</dbReference>
<organism evidence="7 8">
    <name type="scientific">Aminicella lysinilytica</name>
    <dbReference type="NCBI Taxonomy" id="433323"/>
    <lineage>
        <taxon>Bacteria</taxon>
        <taxon>Bacillati</taxon>
        <taxon>Bacillota</taxon>
        <taxon>Clostridia</taxon>
        <taxon>Peptostreptococcales</taxon>
        <taxon>Anaerovoracaceae</taxon>
        <taxon>Aminicella</taxon>
    </lineage>
</organism>
<gene>
    <name evidence="7" type="ORF">EV211_10165</name>
</gene>
<dbReference type="PANTHER" id="PTHR11070:SF23">
    <property type="entry name" value="RECBCD ENZYME SUBUNIT RECB"/>
    <property type="match status" value="1"/>
</dbReference>
<keyword evidence="2 5" id="KW-0378">Hydrolase</keyword>
<dbReference type="Gene3D" id="3.40.50.300">
    <property type="entry name" value="P-loop containing nucleotide triphosphate hydrolases"/>
    <property type="match status" value="2"/>
</dbReference>
<evidence type="ECO:0000256" key="4">
    <source>
        <dbReference type="ARBA" id="ARBA00022840"/>
    </source>
</evidence>
<dbReference type="Proteomes" id="UP000295500">
    <property type="component" value="Unassembled WGS sequence"/>
</dbReference>
<dbReference type="GO" id="GO:0005829">
    <property type="term" value="C:cytosol"/>
    <property type="evidence" value="ECO:0007669"/>
    <property type="project" value="TreeGrafter"/>
</dbReference>
<evidence type="ECO:0000256" key="3">
    <source>
        <dbReference type="ARBA" id="ARBA00022806"/>
    </source>
</evidence>
<dbReference type="PROSITE" id="PS51198">
    <property type="entry name" value="UVRD_HELICASE_ATP_BIND"/>
    <property type="match status" value="1"/>
</dbReference>
<dbReference type="RefSeq" id="WP_133527437.1">
    <property type="nucleotide sequence ID" value="NZ_SNXO01000001.1"/>
</dbReference>
<sequence length="415" mass="47209">MINNDGDKASRAKIRENIHSNYFVEAGAGSGKTSMLVDRMVAMVEGGIDIGKICAITFTKAAAGEFYARFQKKLSESDSEYARAAVKDIDLCFMGTIDSFCNMVISEHPAEAGIPSDAAVLDDTSITAKYRRVYSRIQSGDYSDDLQKKCARLNGYFFNAEDFFQGTVRIISSNANVDFKYQKPPASKPDIAFGSQRTELIEFLQYLSDHEELSYDRNKNSIAAWTYLRENSRTIFSSWNYNLESVVYALKQLQGLKVIPEFDPATLGINHEHFLSPHLTRNKLTWYEINSDEDPLMLNKLDGYRFSVLMDFVVPAMPEISATLRSEGAMTFSDYLICLRDLLKKDATDDGKLIHHIYERHSYFLIDEFQDTNPMQAEIFFYLTGQKPVADWEKCQPRPGSLFIVGDPKQSIYRF</sequence>
<accession>A0A4R6QDL9</accession>
<dbReference type="InterPro" id="IPR000212">
    <property type="entry name" value="DNA_helicase_UvrD/REP"/>
</dbReference>
<reference evidence="7 8" key="1">
    <citation type="submission" date="2019-03" db="EMBL/GenBank/DDBJ databases">
        <title>Genomic Encyclopedia of Type Strains, Phase IV (KMG-IV): sequencing the most valuable type-strain genomes for metagenomic binning, comparative biology and taxonomic classification.</title>
        <authorList>
            <person name="Goeker M."/>
        </authorList>
    </citation>
    <scope>NUCLEOTIDE SEQUENCE [LARGE SCALE GENOMIC DNA]</scope>
    <source>
        <strain evidence="7 8">DSM 28287</strain>
    </source>
</reference>
<dbReference type="PANTHER" id="PTHR11070">
    <property type="entry name" value="UVRD / RECB / PCRA DNA HELICASE FAMILY MEMBER"/>
    <property type="match status" value="1"/>
</dbReference>
<dbReference type="SUPFAM" id="SSF52540">
    <property type="entry name" value="P-loop containing nucleoside triphosphate hydrolases"/>
    <property type="match status" value="1"/>
</dbReference>
<evidence type="ECO:0000256" key="1">
    <source>
        <dbReference type="ARBA" id="ARBA00022741"/>
    </source>
</evidence>
<dbReference type="EMBL" id="SNXO01000001">
    <property type="protein sequence ID" value="TDP60551.1"/>
    <property type="molecule type" value="Genomic_DNA"/>
</dbReference>
<dbReference type="InterPro" id="IPR027417">
    <property type="entry name" value="P-loop_NTPase"/>
</dbReference>
<proteinExistence type="predicted"/>
<feature type="domain" description="UvrD-like helicase ATP-binding" evidence="6">
    <location>
        <begin position="5"/>
        <end position="415"/>
    </location>
</feature>
<dbReference type="GO" id="GO:0003677">
    <property type="term" value="F:DNA binding"/>
    <property type="evidence" value="ECO:0007669"/>
    <property type="project" value="InterPro"/>
</dbReference>
<evidence type="ECO:0000259" key="6">
    <source>
        <dbReference type="PROSITE" id="PS51198"/>
    </source>
</evidence>
<feature type="binding site" evidence="5">
    <location>
        <begin position="26"/>
        <end position="33"/>
    </location>
    <ligand>
        <name>ATP</name>
        <dbReference type="ChEBI" id="CHEBI:30616"/>
    </ligand>
</feature>
<dbReference type="AlphaFoldDB" id="A0A4R6QDL9"/>
<evidence type="ECO:0000256" key="5">
    <source>
        <dbReference type="PROSITE-ProRule" id="PRU00560"/>
    </source>
</evidence>
<dbReference type="OrthoDB" id="9810135at2"/>